<sequence>MSEKDPGWKDLKIKTAEKNALRIKGLPVGRKQSKLPVIQGGMGVGISLSGLAGAVASCGGIGLISAAQIGFRRPEFDRDPVSANIASIKEEFQKARKIAPEGIIGFNIMVAMHGYETYVKTAAEAGADLIVCGAGLPVDLPAYTAGTPAALAPVISSARAAELICRMWKHRYQRLPDLLIVEGPEAGGHLGFSPEEVEEKGGRRFDEEIKRILAVAETYGGNEAIPVVLAGGIYDRADVFHAMEELGATGVQIATRLVTTEECDAPSAYKQAYLNAKKEDIVLTKSPVGMPGRAIRNEFLRRAAKEQIPVKACHKCLKKCDPTKIPYCITDALIHAARGEMEDALIFCGSNAWRAEKIERVEDVLRELFPLSFPER</sequence>
<evidence type="ECO:0000256" key="2">
    <source>
        <dbReference type="ARBA" id="ARBA00013457"/>
    </source>
</evidence>
<name>A0AAE3EAZ0_9FIRM</name>
<proteinExistence type="predicted"/>
<evidence type="ECO:0000256" key="1">
    <source>
        <dbReference type="ARBA" id="ARBA00003535"/>
    </source>
</evidence>
<comment type="function">
    <text evidence="1">Nitronate monooxygenase that uses molecular oxygen to catalyze the oxidative denitrification of alkyl nitronates. Acts on propionate 3-nitronate (P3N), the presumed physiological substrate. Probably functions in the detoxification of P3N, a metabolic poison produced by plants and fungi as a defense mechanism.</text>
</comment>
<dbReference type="InterPro" id="IPR004136">
    <property type="entry name" value="NMO"/>
</dbReference>
<keyword evidence="7" id="KW-1185">Reference proteome</keyword>
<keyword evidence="4" id="KW-0288">FMN</keyword>
<dbReference type="PANTHER" id="PTHR32332:SF18">
    <property type="entry name" value="2-NITROPROPANE DIOXYGENASE"/>
    <property type="match status" value="1"/>
</dbReference>
<dbReference type="GO" id="GO:0018580">
    <property type="term" value="F:nitronate monooxygenase activity"/>
    <property type="evidence" value="ECO:0007669"/>
    <property type="project" value="InterPro"/>
</dbReference>
<evidence type="ECO:0000313" key="6">
    <source>
        <dbReference type="EMBL" id="MCC2231509.1"/>
    </source>
</evidence>
<dbReference type="Proteomes" id="UP001198182">
    <property type="component" value="Unassembled WGS sequence"/>
</dbReference>
<dbReference type="CDD" id="cd04730">
    <property type="entry name" value="NPD_like"/>
    <property type="match status" value="1"/>
</dbReference>
<gene>
    <name evidence="6" type="ORF">LKD81_10940</name>
</gene>
<evidence type="ECO:0000256" key="3">
    <source>
        <dbReference type="ARBA" id="ARBA00022630"/>
    </source>
</evidence>
<evidence type="ECO:0000256" key="5">
    <source>
        <dbReference type="ARBA" id="ARBA00023002"/>
    </source>
</evidence>
<accession>A0AAE3EAZ0</accession>
<dbReference type="SUPFAM" id="SSF51412">
    <property type="entry name" value="Inosine monophosphate dehydrogenase (IMPDH)"/>
    <property type="match status" value="1"/>
</dbReference>
<protein>
    <recommendedName>
        <fullName evidence="2">Probable nitronate monooxygenase</fullName>
    </recommendedName>
</protein>
<dbReference type="PANTHER" id="PTHR32332">
    <property type="entry name" value="2-NITROPROPANE DIOXYGENASE"/>
    <property type="match status" value="1"/>
</dbReference>
<dbReference type="EMBL" id="JAJEQR010000031">
    <property type="protein sequence ID" value="MCC2231509.1"/>
    <property type="molecule type" value="Genomic_DNA"/>
</dbReference>
<keyword evidence="3" id="KW-0285">Flavoprotein</keyword>
<evidence type="ECO:0000256" key="4">
    <source>
        <dbReference type="ARBA" id="ARBA00022643"/>
    </source>
</evidence>
<dbReference type="AlphaFoldDB" id="A0AAE3EAZ0"/>
<comment type="caution">
    <text evidence="6">The sequence shown here is derived from an EMBL/GenBank/DDBJ whole genome shotgun (WGS) entry which is preliminary data.</text>
</comment>
<reference evidence="6" key="1">
    <citation type="submission" date="2021-10" db="EMBL/GenBank/DDBJ databases">
        <title>Anaerobic single-cell dispensing facilitates the cultivation of human gut bacteria.</title>
        <authorList>
            <person name="Afrizal A."/>
        </authorList>
    </citation>
    <scope>NUCLEOTIDE SEQUENCE</scope>
    <source>
        <strain evidence="6">CLA-AA-H215</strain>
    </source>
</reference>
<evidence type="ECO:0000313" key="7">
    <source>
        <dbReference type="Proteomes" id="UP001198182"/>
    </source>
</evidence>
<dbReference type="Gene3D" id="3.20.20.70">
    <property type="entry name" value="Aldolase class I"/>
    <property type="match status" value="1"/>
</dbReference>
<keyword evidence="5" id="KW-0560">Oxidoreductase</keyword>
<dbReference type="InterPro" id="IPR013785">
    <property type="entry name" value="Aldolase_TIM"/>
</dbReference>
<keyword evidence="6" id="KW-0503">Monooxygenase</keyword>
<organism evidence="6 7">
    <name type="scientific">Hominifimenecus microfluidus</name>
    <dbReference type="NCBI Taxonomy" id="2885348"/>
    <lineage>
        <taxon>Bacteria</taxon>
        <taxon>Bacillati</taxon>
        <taxon>Bacillota</taxon>
        <taxon>Clostridia</taxon>
        <taxon>Lachnospirales</taxon>
        <taxon>Lachnospiraceae</taxon>
        <taxon>Hominifimenecus</taxon>
    </lineage>
</organism>
<dbReference type="Pfam" id="PF03060">
    <property type="entry name" value="NMO"/>
    <property type="match status" value="1"/>
</dbReference>
<dbReference type="RefSeq" id="WP_308454027.1">
    <property type="nucleotide sequence ID" value="NZ_JAJEQR010000031.1"/>
</dbReference>